<gene>
    <name evidence="1" type="ORF">F945_01350</name>
</gene>
<feature type="non-terminal residue" evidence="1">
    <location>
        <position position="101"/>
    </location>
</feature>
<reference evidence="1 2" key="1">
    <citation type="submission" date="2013-06" db="EMBL/GenBank/DDBJ databases">
        <title>The Genome Sequence of Acinetobacter rudis CIP 110305.</title>
        <authorList>
            <consortium name="The Broad Institute Genome Sequencing Platform"/>
            <consortium name="The Broad Institute Genome Sequencing Center for Infectious Disease"/>
            <person name="Cerqueira G."/>
            <person name="Feldgarden M."/>
            <person name="Courvalin P."/>
            <person name="Perichon B."/>
            <person name="Grillot-Courvalin C."/>
            <person name="Clermont D."/>
            <person name="Rocha E."/>
            <person name="Yoon E.-J."/>
            <person name="Nemec A."/>
            <person name="Young S.K."/>
            <person name="Zeng Q."/>
            <person name="Gargeya S."/>
            <person name="Fitzgerald M."/>
            <person name="Abouelleil A."/>
            <person name="Alvarado L."/>
            <person name="Berlin A.M."/>
            <person name="Chapman S.B."/>
            <person name="Dewar J."/>
            <person name="Goldberg J."/>
            <person name="Griggs A."/>
            <person name="Gujja S."/>
            <person name="Hansen M."/>
            <person name="Howarth C."/>
            <person name="Imamovic A."/>
            <person name="Larimer J."/>
            <person name="McCowan C."/>
            <person name="Murphy C."/>
            <person name="Pearson M."/>
            <person name="Priest M."/>
            <person name="Roberts A."/>
            <person name="Saif S."/>
            <person name="Shea T."/>
            <person name="Sykes S."/>
            <person name="Wortman J."/>
            <person name="Nusbaum C."/>
            <person name="Birren B."/>
        </authorList>
    </citation>
    <scope>NUCLEOTIDE SEQUENCE [LARGE SCALE GENOMIC DNA]</scope>
    <source>
        <strain evidence="1 2">CIP 110305</strain>
    </source>
</reference>
<name>S3P8Q7_9GAMM</name>
<protein>
    <recommendedName>
        <fullName evidence="3">Trimeric autotransporter adhesin YadA-like stalk domain-containing protein</fullName>
    </recommendedName>
</protein>
<dbReference type="RefSeq" id="WP_016655759.1">
    <property type="nucleotide sequence ID" value="NZ_KE340352.1"/>
</dbReference>
<dbReference type="HOGENOM" id="CLU_2311854_0_0_6"/>
<evidence type="ECO:0000313" key="1">
    <source>
        <dbReference type="EMBL" id="EPF75201.1"/>
    </source>
</evidence>
<dbReference type="Proteomes" id="UP000014568">
    <property type="component" value="Unassembled WGS sequence"/>
</dbReference>
<dbReference type="OrthoDB" id="1626884at2"/>
<feature type="non-terminal residue" evidence="1">
    <location>
        <position position="1"/>
    </location>
</feature>
<dbReference type="AlphaFoldDB" id="S3P8Q7"/>
<sequence>DGLKFKGNTGDSIAKKLNQELEIVGGMTATADDAASAENIRTVNKDGKLEIQLSKKLTGLTEVNTTNLTVTGETKLGDKFTVNNAGNVSYSGDITEGDHIT</sequence>
<dbReference type="EMBL" id="ATGI01000014">
    <property type="protein sequence ID" value="EPF75201.1"/>
    <property type="molecule type" value="Genomic_DNA"/>
</dbReference>
<comment type="caution">
    <text evidence="1">The sequence shown here is derived from an EMBL/GenBank/DDBJ whole genome shotgun (WGS) entry which is preliminary data.</text>
</comment>
<proteinExistence type="predicted"/>
<evidence type="ECO:0000313" key="2">
    <source>
        <dbReference type="Proteomes" id="UP000014568"/>
    </source>
</evidence>
<evidence type="ECO:0008006" key="3">
    <source>
        <dbReference type="Google" id="ProtNLM"/>
    </source>
</evidence>
<accession>S3P8Q7</accession>
<keyword evidence="2" id="KW-1185">Reference proteome</keyword>
<organism evidence="1 2">
    <name type="scientific">Acinetobacter rudis CIP 110305</name>
    <dbReference type="NCBI Taxonomy" id="421052"/>
    <lineage>
        <taxon>Bacteria</taxon>
        <taxon>Pseudomonadati</taxon>
        <taxon>Pseudomonadota</taxon>
        <taxon>Gammaproteobacteria</taxon>
        <taxon>Moraxellales</taxon>
        <taxon>Moraxellaceae</taxon>
        <taxon>Acinetobacter</taxon>
    </lineage>
</organism>